<name>A0AAW6TU62_9BACT</name>
<dbReference type="InterPro" id="IPR013406">
    <property type="entry name" value="CHP02574_addiction_mod"/>
</dbReference>
<evidence type="ECO:0000313" key="2">
    <source>
        <dbReference type="Proteomes" id="UP001431776"/>
    </source>
</evidence>
<dbReference type="Pfam" id="PF09720">
    <property type="entry name" value="Unstab_antitox"/>
    <property type="match status" value="1"/>
</dbReference>
<dbReference type="AlphaFoldDB" id="A0AAW6TU62"/>
<dbReference type="RefSeq" id="WP_349243221.1">
    <property type="nucleotide sequence ID" value="NZ_JASCXX010000002.1"/>
</dbReference>
<organism evidence="1 2">
    <name type="scientific">Anaerobaca lacustris</name>
    <dbReference type="NCBI Taxonomy" id="3044600"/>
    <lineage>
        <taxon>Bacteria</taxon>
        <taxon>Pseudomonadati</taxon>
        <taxon>Planctomycetota</taxon>
        <taxon>Phycisphaerae</taxon>
        <taxon>Sedimentisphaerales</taxon>
        <taxon>Anaerobacaceae</taxon>
        <taxon>Anaerobaca</taxon>
    </lineage>
</organism>
<dbReference type="NCBIfam" id="TIGR02574">
    <property type="entry name" value="stabl_TIGR02574"/>
    <property type="match status" value="1"/>
</dbReference>
<proteinExistence type="predicted"/>
<dbReference type="Proteomes" id="UP001431776">
    <property type="component" value="Unassembled WGS sequence"/>
</dbReference>
<accession>A0AAW6TU62</accession>
<comment type="caution">
    <text evidence="1">The sequence shown here is derived from an EMBL/GenBank/DDBJ whole genome shotgun (WGS) entry which is preliminary data.</text>
</comment>
<keyword evidence="2" id="KW-1185">Reference proteome</keyword>
<reference evidence="1" key="1">
    <citation type="submission" date="2023-05" db="EMBL/GenBank/DDBJ databases">
        <title>Anaerotaeda fermentans gen. nov., sp. nov., a novel anaerobic planctomycete of the new family within the order Sedimentisphaerales isolated from Taman Peninsula, Russia.</title>
        <authorList>
            <person name="Khomyakova M.A."/>
            <person name="Merkel A.Y."/>
            <person name="Slobodkin A.I."/>
        </authorList>
    </citation>
    <scope>NUCLEOTIDE SEQUENCE</scope>
    <source>
        <strain evidence="1">M17dextr</strain>
    </source>
</reference>
<evidence type="ECO:0000313" key="1">
    <source>
        <dbReference type="EMBL" id="MDI6447809.1"/>
    </source>
</evidence>
<sequence length="73" mass="8154">MKSESKDLLKEALALPPVQRAALVDQLLTSLDKPDEAIDNLWRKEIAARLRAYRSGTADTISAEEVLAEYRAK</sequence>
<dbReference type="EMBL" id="JASCXX010000002">
    <property type="protein sequence ID" value="MDI6447809.1"/>
    <property type="molecule type" value="Genomic_DNA"/>
</dbReference>
<gene>
    <name evidence="1" type="ORF">QJ522_02040</name>
</gene>
<protein>
    <submittedName>
        <fullName evidence="1">Addiction module protein</fullName>
    </submittedName>
</protein>